<gene>
    <name evidence="6" type="ORF">FHG65_27450</name>
</gene>
<proteinExistence type="predicted"/>
<sequence>MTVNRIDEYLIKGKEYVRKEIHQNWGGRHDTGISVSKKFNYIFLFTNDNKKLWSYENDEEVFHYYSEEDHSLEKGFTGGNKAVINHESTGKRIFLFESVKRGIVKFIDEMVCIGFRRVVTKANREIIVFVLKRKMNNISTINIKRNAEERAQIEADIWEDTWLERRMKEEEVLRNEMRKKEEEELEEEMRRKELEEELEEELRNEMRKKKEELEEEMRRKELEEEFGGREEAEWLNNIIMEDLVWGDKQIEKGNPQGKDAQSDGITETDLLGRDILVKELSDFYTEYTDSNQSSFYLGIFARWGMGKSSILQMLSNAIRERKSEKNEYLVCKVDCSVFDKKDQLWIRILNQLIDEISKDGKNTFNFKWKFISFKTRFFARNFWEWLKGKNRWISILGIGSIFGFIIYKFMPLLMGENQNLREITFLITIVTACYTLVKSMSSIFKENVFLTDNRSVDNTYSRSVNEYRLLLNLLNDVPKKKDIKILLILDELDRIHKDLLPDIIECIQLFKSLNEERLLEKQEYDNNEMNNKSTISCVFSFNHDVLFPIIGRNISLEDKQLFIQSYKNYKGFVEGKDKDAYVDYYKLGKEYMDKYLDLSLYLEDSIDYRNLVDHLFDGNDIQGNNQGTNKASTRLFEGHEELEAEEILQRFENQEELEGAVTKEQSEHQEKLEVSEEQDAPSFTLKERQVIKETICMYAADVEPRKIIRLKNALLLLKKLNKEKEDVIDIEKKKELQKFIINFLEIDISDKNAEIAATVEELPDSKYLKYTNYFIHNKD</sequence>
<evidence type="ECO:0008006" key="8">
    <source>
        <dbReference type="Google" id="ProtNLM"/>
    </source>
</evidence>
<dbReference type="Gene3D" id="3.40.50.300">
    <property type="entry name" value="P-loop containing nucleotide triphosphate hydrolases"/>
    <property type="match status" value="1"/>
</dbReference>
<dbReference type="EMBL" id="VDDR01000023">
    <property type="protein sequence ID" value="TNB92130.1"/>
    <property type="molecule type" value="Genomic_DNA"/>
</dbReference>
<keyword evidence="3" id="KW-1133">Transmembrane helix</keyword>
<dbReference type="InterPro" id="IPR011646">
    <property type="entry name" value="KAP_P-loop"/>
</dbReference>
<organism evidence="6 7">
    <name type="scientific">Bacillus cereus</name>
    <dbReference type="NCBI Taxonomy" id="1396"/>
    <lineage>
        <taxon>Bacteria</taxon>
        <taxon>Bacillati</taxon>
        <taxon>Bacillota</taxon>
        <taxon>Bacilli</taxon>
        <taxon>Bacillales</taxon>
        <taxon>Bacillaceae</taxon>
        <taxon>Bacillus</taxon>
        <taxon>Bacillus cereus group</taxon>
    </lineage>
</organism>
<evidence type="ECO:0000313" key="6">
    <source>
        <dbReference type="EMBL" id="TNB92130.1"/>
    </source>
</evidence>
<keyword evidence="3" id="KW-0472">Membrane</keyword>
<name>A0ABD7R8L9_BACCE</name>
<feature type="compositionally biased region" description="Basic and acidic residues" evidence="2">
    <location>
        <begin position="664"/>
        <end position="674"/>
    </location>
</feature>
<feature type="transmembrane region" description="Helical" evidence="3">
    <location>
        <begin position="420"/>
        <end position="437"/>
    </location>
</feature>
<evidence type="ECO:0000259" key="4">
    <source>
        <dbReference type="Pfam" id="PF07693"/>
    </source>
</evidence>
<keyword evidence="1" id="KW-0175">Coiled coil</keyword>
<dbReference type="Proteomes" id="UP000309400">
    <property type="component" value="Unassembled WGS sequence"/>
</dbReference>
<dbReference type="Pfam" id="PF07693">
    <property type="entry name" value="KAP_NTPase"/>
    <property type="match status" value="1"/>
</dbReference>
<dbReference type="InterPro" id="IPR027417">
    <property type="entry name" value="P-loop_NTPase"/>
</dbReference>
<dbReference type="Pfam" id="PF26348">
    <property type="entry name" value="SRA_ScoMcrA"/>
    <property type="match status" value="1"/>
</dbReference>
<dbReference type="InterPro" id="IPR058712">
    <property type="entry name" value="SRA_ScoMcrA"/>
</dbReference>
<feature type="domain" description="KAP NTPase" evidence="4">
    <location>
        <begin position="290"/>
        <end position="513"/>
    </location>
</feature>
<feature type="domain" description="ScoMcrA-like SRA" evidence="5">
    <location>
        <begin position="13"/>
        <end position="132"/>
    </location>
</feature>
<keyword evidence="3" id="KW-0812">Transmembrane</keyword>
<evidence type="ECO:0000256" key="2">
    <source>
        <dbReference type="SAM" id="MobiDB-lite"/>
    </source>
</evidence>
<evidence type="ECO:0000256" key="1">
    <source>
        <dbReference type="SAM" id="Coils"/>
    </source>
</evidence>
<feature type="region of interest" description="Disordered" evidence="2">
    <location>
        <begin position="658"/>
        <end position="679"/>
    </location>
</feature>
<evidence type="ECO:0000256" key="3">
    <source>
        <dbReference type="SAM" id="Phobius"/>
    </source>
</evidence>
<reference evidence="6 7" key="1">
    <citation type="submission" date="2019-06" db="EMBL/GenBank/DDBJ databases">
        <title>Biocontrol Bacillus strains from Vietnam.</title>
        <authorList>
            <person name="Borriss R."/>
            <person name="Lasch P."/>
            <person name="Thanh Tam L.T."/>
        </authorList>
    </citation>
    <scope>NUCLEOTIDE SEQUENCE [LARGE SCALE GENOMIC DNA]</scope>
    <source>
        <strain evidence="6 7">A8</strain>
    </source>
</reference>
<comment type="caution">
    <text evidence="6">The sequence shown here is derived from an EMBL/GenBank/DDBJ whole genome shotgun (WGS) entry which is preliminary data.</text>
</comment>
<protein>
    <recommendedName>
        <fullName evidence="8">KAP NTPase domain-containing protein</fullName>
    </recommendedName>
</protein>
<dbReference type="SUPFAM" id="SSF52540">
    <property type="entry name" value="P-loop containing nucleoside triphosphate hydrolases"/>
    <property type="match status" value="1"/>
</dbReference>
<feature type="transmembrane region" description="Helical" evidence="3">
    <location>
        <begin position="392"/>
        <end position="414"/>
    </location>
</feature>
<feature type="coiled-coil region" evidence="1">
    <location>
        <begin position="163"/>
        <end position="230"/>
    </location>
</feature>
<evidence type="ECO:0000259" key="5">
    <source>
        <dbReference type="Pfam" id="PF26348"/>
    </source>
</evidence>
<dbReference type="AlphaFoldDB" id="A0ABD7R8L9"/>
<evidence type="ECO:0000313" key="7">
    <source>
        <dbReference type="Proteomes" id="UP000309400"/>
    </source>
</evidence>
<accession>A0ABD7R8L9</accession>